<sequence length="77" mass="8282">MSVQIAVSLPSTAVGFLDHSVAAGEAPSRAALITIALERELRHRLAMRDTEILSQVGPADELDDLVLWSGHSFDDPD</sequence>
<reference evidence="1 2" key="1">
    <citation type="submission" date="2018-08" db="EMBL/GenBank/DDBJ databases">
        <title>Whole genome sequence analysis of Dermacoccus abyssi bacteria isolated from Deep Mariana trench Micromonospora spp reveals genes involved in the environmental adaptation and production of secondary metabolites.</title>
        <authorList>
            <person name="Abdel-Mageed W.M."/>
            <person name="Lehri B."/>
            <person name="Nouioui I."/>
            <person name="Goodfellow I."/>
            <person name="Jaspars M."/>
            <person name="Karlyshev A."/>
        </authorList>
    </citation>
    <scope>NUCLEOTIDE SEQUENCE [LARGE SCALE GENOMIC DNA]</scope>
    <source>
        <strain evidence="1 2">MT1.1</strain>
    </source>
</reference>
<name>A0A417Z3P9_9MICO</name>
<evidence type="ECO:0008006" key="3">
    <source>
        <dbReference type="Google" id="ProtNLM"/>
    </source>
</evidence>
<comment type="caution">
    <text evidence="1">The sequence shown here is derived from an EMBL/GenBank/DDBJ whole genome shotgun (WGS) entry which is preliminary data.</text>
</comment>
<proteinExistence type="predicted"/>
<dbReference type="AlphaFoldDB" id="A0A417Z3P9"/>
<gene>
    <name evidence="1" type="ORF">D1832_10120</name>
</gene>
<organism evidence="1 2">
    <name type="scientific">Dermacoccus abyssi</name>
    <dbReference type="NCBI Taxonomy" id="322596"/>
    <lineage>
        <taxon>Bacteria</taxon>
        <taxon>Bacillati</taxon>
        <taxon>Actinomycetota</taxon>
        <taxon>Actinomycetes</taxon>
        <taxon>Micrococcales</taxon>
        <taxon>Dermacoccaceae</taxon>
        <taxon>Dermacoccus</taxon>
    </lineage>
</organism>
<dbReference type="Proteomes" id="UP000285376">
    <property type="component" value="Unassembled WGS sequence"/>
</dbReference>
<evidence type="ECO:0000313" key="1">
    <source>
        <dbReference type="EMBL" id="RHW45196.1"/>
    </source>
</evidence>
<dbReference type="RefSeq" id="WP_118913779.1">
    <property type="nucleotide sequence ID" value="NZ_CBCRVH010000011.1"/>
</dbReference>
<protein>
    <recommendedName>
        <fullName evidence="3">Antitoxin</fullName>
    </recommendedName>
</protein>
<accession>A0A417Z3P9</accession>
<evidence type="ECO:0000313" key="2">
    <source>
        <dbReference type="Proteomes" id="UP000285376"/>
    </source>
</evidence>
<dbReference type="EMBL" id="QWLM01000011">
    <property type="protein sequence ID" value="RHW45196.1"/>
    <property type="molecule type" value="Genomic_DNA"/>
</dbReference>